<reference evidence="8 10" key="2">
    <citation type="journal article" date="2013" name="Nature">
        <title>Insights into bilaterian evolution from three spiralian genomes.</title>
        <authorList>
            <person name="Simakov O."/>
            <person name="Marletaz F."/>
            <person name="Cho S.J."/>
            <person name="Edsinger-Gonzales E."/>
            <person name="Havlak P."/>
            <person name="Hellsten U."/>
            <person name="Kuo D.H."/>
            <person name="Larsson T."/>
            <person name="Lv J."/>
            <person name="Arendt D."/>
            <person name="Savage R."/>
            <person name="Osoegawa K."/>
            <person name="de Jong P."/>
            <person name="Grimwood J."/>
            <person name="Chapman J.A."/>
            <person name="Shapiro H."/>
            <person name="Aerts A."/>
            <person name="Otillar R.P."/>
            <person name="Terry A.Y."/>
            <person name="Boore J.L."/>
            <person name="Grigoriev I.V."/>
            <person name="Lindberg D.R."/>
            <person name="Seaver E.C."/>
            <person name="Weisblat D.A."/>
            <person name="Putnam N.H."/>
            <person name="Rokhsar D.S."/>
        </authorList>
    </citation>
    <scope>NUCLEOTIDE SEQUENCE</scope>
    <source>
        <strain evidence="8 10">I ESC-2004</strain>
    </source>
</reference>
<feature type="domain" description="Ig-like" evidence="7">
    <location>
        <begin position="83"/>
        <end position="164"/>
    </location>
</feature>
<dbReference type="HOGENOM" id="CLU_987802_0_0_1"/>
<dbReference type="Gene3D" id="2.60.40.10">
    <property type="entry name" value="Immunoglobulins"/>
    <property type="match status" value="1"/>
</dbReference>
<dbReference type="Proteomes" id="UP000014760">
    <property type="component" value="Unassembled WGS sequence"/>
</dbReference>
<protein>
    <recommendedName>
        <fullName evidence="7">Ig-like domain-containing protein</fullName>
    </recommendedName>
</protein>
<keyword evidence="5" id="KW-0393">Immunoglobulin domain</keyword>
<evidence type="ECO:0000313" key="8">
    <source>
        <dbReference type="EMBL" id="ELU11669.1"/>
    </source>
</evidence>
<dbReference type="SMART" id="SM00409">
    <property type="entry name" value="IG"/>
    <property type="match status" value="1"/>
</dbReference>
<dbReference type="GO" id="GO:0005886">
    <property type="term" value="C:plasma membrane"/>
    <property type="evidence" value="ECO:0007669"/>
    <property type="project" value="TreeGrafter"/>
</dbReference>
<dbReference type="InterPro" id="IPR036179">
    <property type="entry name" value="Ig-like_dom_sf"/>
</dbReference>
<dbReference type="Pfam" id="PF13895">
    <property type="entry name" value="Ig_2"/>
    <property type="match status" value="1"/>
</dbReference>
<accession>R7UZG9</accession>
<reference evidence="9" key="3">
    <citation type="submission" date="2015-06" db="UniProtKB">
        <authorList>
            <consortium name="EnsemblMetazoa"/>
        </authorList>
    </citation>
    <scope>IDENTIFICATION</scope>
</reference>
<feature type="chain" id="PRO_5008788543" description="Ig-like domain-containing protein" evidence="6">
    <location>
        <begin position="21"/>
        <end position="282"/>
    </location>
</feature>
<dbReference type="STRING" id="283909.R7UZG9"/>
<keyword evidence="2" id="KW-0472">Membrane</keyword>
<evidence type="ECO:0000256" key="1">
    <source>
        <dbReference type="ARBA" id="ARBA00004479"/>
    </source>
</evidence>
<evidence type="ECO:0000256" key="3">
    <source>
        <dbReference type="ARBA" id="ARBA00023157"/>
    </source>
</evidence>
<dbReference type="EnsemblMetazoa" id="CapteT209016">
    <property type="protein sequence ID" value="CapteP209016"/>
    <property type="gene ID" value="CapteG209016"/>
</dbReference>
<keyword evidence="3" id="KW-1015">Disulfide bond</keyword>
<dbReference type="InterPro" id="IPR007110">
    <property type="entry name" value="Ig-like_dom"/>
</dbReference>
<gene>
    <name evidence="8" type="ORF">CAPTEDRAFT_209016</name>
</gene>
<dbReference type="PANTHER" id="PTHR11640">
    <property type="entry name" value="NEPHRIN"/>
    <property type="match status" value="1"/>
</dbReference>
<dbReference type="InterPro" id="IPR003598">
    <property type="entry name" value="Ig_sub2"/>
</dbReference>
<dbReference type="PANTHER" id="PTHR11640:SF164">
    <property type="entry name" value="MAM DOMAIN-CONTAINING GLYCOSYLPHOSPHATIDYLINOSITOL ANCHOR PROTEIN 1"/>
    <property type="match status" value="1"/>
</dbReference>
<name>R7UZG9_CAPTE</name>
<dbReference type="AlphaFoldDB" id="R7UZG9"/>
<evidence type="ECO:0000256" key="4">
    <source>
        <dbReference type="ARBA" id="ARBA00023180"/>
    </source>
</evidence>
<evidence type="ECO:0000256" key="5">
    <source>
        <dbReference type="ARBA" id="ARBA00023319"/>
    </source>
</evidence>
<dbReference type="OrthoDB" id="10010939at2759"/>
<dbReference type="GO" id="GO:0050839">
    <property type="term" value="F:cell adhesion molecule binding"/>
    <property type="evidence" value="ECO:0007669"/>
    <property type="project" value="TreeGrafter"/>
</dbReference>
<keyword evidence="6" id="KW-0732">Signal</keyword>
<evidence type="ECO:0000259" key="7">
    <source>
        <dbReference type="PROSITE" id="PS50835"/>
    </source>
</evidence>
<evidence type="ECO:0000313" key="9">
    <source>
        <dbReference type="EnsemblMetazoa" id="CapteP209016"/>
    </source>
</evidence>
<evidence type="ECO:0000256" key="6">
    <source>
        <dbReference type="SAM" id="SignalP"/>
    </source>
</evidence>
<dbReference type="InterPro" id="IPR003599">
    <property type="entry name" value="Ig_sub"/>
</dbReference>
<dbReference type="SMART" id="SM00408">
    <property type="entry name" value="IGc2"/>
    <property type="match status" value="1"/>
</dbReference>
<keyword evidence="10" id="KW-1185">Reference proteome</keyword>
<evidence type="ECO:0000313" key="10">
    <source>
        <dbReference type="Proteomes" id="UP000014760"/>
    </source>
</evidence>
<proteinExistence type="predicted"/>
<dbReference type="InterPro" id="IPR013783">
    <property type="entry name" value="Ig-like_fold"/>
</dbReference>
<dbReference type="InterPro" id="IPR051275">
    <property type="entry name" value="Cell_adhesion_signaling"/>
</dbReference>
<dbReference type="EMBL" id="AMQN01005678">
    <property type="status" value="NOT_ANNOTATED_CDS"/>
    <property type="molecule type" value="Genomic_DNA"/>
</dbReference>
<feature type="signal peptide" evidence="6">
    <location>
        <begin position="1"/>
        <end position="20"/>
    </location>
</feature>
<dbReference type="EMBL" id="KB296524">
    <property type="protein sequence ID" value="ELU11669.1"/>
    <property type="molecule type" value="Genomic_DNA"/>
</dbReference>
<dbReference type="PROSITE" id="PS50835">
    <property type="entry name" value="IG_LIKE"/>
    <property type="match status" value="1"/>
</dbReference>
<keyword evidence="4" id="KW-0325">Glycoprotein</keyword>
<comment type="subcellular location">
    <subcellularLocation>
        <location evidence="1">Membrane</location>
        <topology evidence="1">Single-pass type I membrane protein</topology>
    </subcellularLocation>
</comment>
<dbReference type="GO" id="GO:0098609">
    <property type="term" value="P:cell-cell adhesion"/>
    <property type="evidence" value="ECO:0007669"/>
    <property type="project" value="TreeGrafter"/>
</dbReference>
<reference evidence="10" key="1">
    <citation type="submission" date="2012-12" db="EMBL/GenBank/DDBJ databases">
        <authorList>
            <person name="Hellsten U."/>
            <person name="Grimwood J."/>
            <person name="Chapman J.A."/>
            <person name="Shapiro H."/>
            <person name="Aerts A."/>
            <person name="Otillar R.P."/>
            <person name="Terry A.Y."/>
            <person name="Boore J.L."/>
            <person name="Simakov O."/>
            <person name="Marletaz F."/>
            <person name="Cho S.-J."/>
            <person name="Edsinger-Gonzales E."/>
            <person name="Havlak P."/>
            <person name="Kuo D.-H."/>
            <person name="Larsson T."/>
            <person name="Lv J."/>
            <person name="Arendt D."/>
            <person name="Savage R."/>
            <person name="Osoegawa K."/>
            <person name="de Jong P."/>
            <person name="Lindberg D.R."/>
            <person name="Seaver E.C."/>
            <person name="Weisblat D.A."/>
            <person name="Putnam N.H."/>
            <person name="Grigoriev I.V."/>
            <person name="Rokhsar D.S."/>
        </authorList>
    </citation>
    <scope>NUCLEOTIDE SEQUENCE</scope>
    <source>
        <strain evidence="10">I ESC-2004</strain>
    </source>
</reference>
<evidence type="ECO:0000256" key="2">
    <source>
        <dbReference type="ARBA" id="ARBA00023136"/>
    </source>
</evidence>
<organism evidence="8">
    <name type="scientific">Capitella teleta</name>
    <name type="common">Polychaete worm</name>
    <dbReference type="NCBI Taxonomy" id="283909"/>
    <lineage>
        <taxon>Eukaryota</taxon>
        <taxon>Metazoa</taxon>
        <taxon>Spiralia</taxon>
        <taxon>Lophotrochozoa</taxon>
        <taxon>Annelida</taxon>
        <taxon>Polychaeta</taxon>
        <taxon>Sedentaria</taxon>
        <taxon>Scolecida</taxon>
        <taxon>Capitellidae</taxon>
        <taxon>Capitella</taxon>
    </lineage>
</organism>
<dbReference type="GO" id="GO:0005911">
    <property type="term" value="C:cell-cell junction"/>
    <property type="evidence" value="ECO:0007669"/>
    <property type="project" value="TreeGrafter"/>
</dbReference>
<dbReference type="SUPFAM" id="SSF48726">
    <property type="entry name" value="Immunoglobulin"/>
    <property type="match status" value="1"/>
</dbReference>
<sequence>MASWCVLLLTSVCVLRSGHAQDVERGQILLFVWEALNYICLLCSSSVVKLIPVQCIQNGVNPWRSRLESDASEAYVMHVRYAPGDASIDGDSAVVAGDGVTLTCSTKDHGNPQGIFKWKKPNGRIKTEKYLTIENLNVDEDDGDYECYVENDVAQGTSATHTLTVHSVPCVEQDLDSKKSVVNTDDVFSVSCAFRAKPAASVAWKREDDSALSSDIFSTSSNQQADGKLSYTLKGAIPADQKHGVTEGASVYFFVEALSHPTPDFQWKRTFNNKITVNLPSV</sequence>